<evidence type="ECO:0000256" key="2">
    <source>
        <dbReference type="ARBA" id="ARBA00017846"/>
    </source>
</evidence>
<dbReference type="NCBIfam" id="NF008164">
    <property type="entry name" value="PRK10917.1-2"/>
    <property type="match status" value="1"/>
</dbReference>
<evidence type="ECO:0000256" key="14">
    <source>
        <dbReference type="ARBA" id="ARBA00048988"/>
    </source>
</evidence>
<feature type="domain" description="Helicase ATP-binding" evidence="16">
    <location>
        <begin position="280"/>
        <end position="441"/>
    </location>
</feature>
<dbReference type="NCBIfam" id="NF008168">
    <property type="entry name" value="PRK10917.2-2"/>
    <property type="match status" value="1"/>
</dbReference>
<dbReference type="GO" id="GO:0003677">
    <property type="term" value="F:DNA binding"/>
    <property type="evidence" value="ECO:0007669"/>
    <property type="project" value="UniProtKB-KW"/>
</dbReference>
<evidence type="ECO:0000256" key="3">
    <source>
        <dbReference type="ARBA" id="ARBA00022741"/>
    </source>
</evidence>
<dbReference type="OrthoDB" id="9804325at2"/>
<evidence type="ECO:0000256" key="1">
    <source>
        <dbReference type="ARBA" id="ARBA00007504"/>
    </source>
</evidence>
<dbReference type="Pfam" id="PF17191">
    <property type="entry name" value="RecG_wedge"/>
    <property type="match status" value="1"/>
</dbReference>
<dbReference type="GO" id="GO:0043138">
    <property type="term" value="F:3'-5' DNA helicase activity"/>
    <property type="evidence" value="ECO:0007669"/>
    <property type="project" value="UniProtKB-EC"/>
</dbReference>
<evidence type="ECO:0000256" key="9">
    <source>
        <dbReference type="ARBA" id="ARBA00023172"/>
    </source>
</evidence>
<dbReference type="PROSITE" id="PS51194">
    <property type="entry name" value="HELICASE_CTER"/>
    <property type="match status" value="1"/>
</dbReference>
<dbReference type="InterPro" id="IPR027417">
    <property type="entry name" value="P-loop_NTPase"/>
</dbReference>
<evidence type="ECO:0000256" key="5">
    <source>
        <dbReference type="ARBA" id="ARBA00022801"/>
    </source>
</evidence>
<dbReference type="CDD" id="cd04488">
    <property type="entry name" value="RecG_wedge_OBF"/>
    <property type="match status" value="1"/>
</dbReference>
<feature type="domain" description="Helicase C-terminal" evidence="17">
    <location>
        <begin position="460"/>
        <end position="619"/>
    </location>
</feature>
<dbReference type="RefSeq" id="WP_109327457.1">
    <property type="nucleotide sequence ID" value="NZ_CP029353.1"/>
</dbReference>
<keyword evidence="3 15" id="KW-0547">Nucleotide-binding</keyword>
<keyword evidence="6 15" id="KW-0347">Helicase</keyword>
<protein>
    <recommendedName>
        <fullName evidence="2 15">ATP-dependent DNA helicase RecG</fullName>
        <ecNumber evidence="13 15">5.6.2.4</ecNumber>
    </recommendedName>
</protein>
<dbReference type="KEGG" id="azz:DEW08_12190"/>
<evidence type="ECO:0000259" key="16">
    <source>
        <dbReference type="PROSITE" id="PS51192"/>
    </source>
</evidence>
<gene>
    <name evidence="18" type="ORF">DEW08_12190</name>
</gene>
<dbReference type="CDD" id="cd17992">
    <property type="entry name" value="DEXHc_RecG"/>
    <property type="match status" value="1"/>
</dbReference>
<dbReference type="NCBIfam" id="NF008165">
    <property type="entry name" value="PRK10917.1-3"/>
    <property type="match status" value="1"/>
</dbReference>
<accession>A0A2S2CRG6</accession>
<evidence type="ECO:0000259" key="17">
    <source>
        <dbReference type="PROSITE" id="PS51194"/>
    </source>
</evidence>
<dbReference type="GO" id="GO:0006310">
    <property type="term" value="P:DNA recombination"/>
    <property type="evidence" value="ECO:0007669"/>
    <property type="project" value="UniProtKB-UniRule"/>
</dbReference>
<dbReference type="GO" id="GO:0006281">
    <property type="term" value="P:DNA repair"/>
    <property type="evidence" value="ECO:0007669"/>
    <property type="project" value="UniProtKB-UniRule"/>
</dbReference>
<dbReference type="EC" id="5.6.2.4" evidence="13 15"/>
<dbReference type="EMBL" id="CP029353">
    <property type="protein sequence ID" value="AWK86887.1"/>
    <property type="molecule type" value="Genomic_DNA"/>
</dbReference>
<dbReference type="AlphaFoldDB" id="A0A2S2CRG6"/>
<dbReference type="InterPro" id="IPR014001">
    <property type="entry name" value="Helicase_ATP-bd"/>
</dbReference>
<dbReference type="PANTHER" id="PTHR47964:SF1">
    <property type="entry name" value="ATP-DEPENDENT DNA HELICASE HOMOLOG RECG, CHLOROPLASTIC"/>
    <property type="match status" value="1"/>
</dbReference>
<dbReference type="InterPro" id="IPR045562">
    <property type="entry name" value="RecG_dom3_C"/>
</dbReference>
<dbReference type="Proteomes" id="UP000245629">
    <property type="component" value="Chromosome 2"/>
</dbReference>
<keyword evidence="5 15" id="KW-0378">Hydrolase</keyword>
<keyword evidence="11" id="KW-0413">Isomerase</keyword>
<evidence type="ECO:0000256" key="12">
    <source>
        <dbReference type="ARBA" id="ARBA00034617"/>
    </source>
</evidence>
<dbReference type="PANTHER" id="PTHR47964">
    <property type="entry name" value="ATP-DEPENDENT DNA HELICASE HOMOLOG RECG, CHLOROPLASTIC"/>
    <property type="match status" value="1"/>
</dbReference>
<keyword evidence="8" id="KW-0238">DNA-binding</keyword>
<comment type="catalytic activity">
    <reaction evidence="12 15">
        <text>Couples ATP hydrolysis with the unwinding of duplex DNA by translocating in the 3'-5' direction.</text>
        <dbReference type="EC" id="5.6.2.4"/>
    </reaction>
</comment>
<proteinExistence type="inferred from homology"/>
<evidence type="ECO:0000256" key="7">
    <source>
        <dbReference type="ARBA" id="ARBA00022840"/>
    </source>
</evidence>
<dbReference type="InterPro" id="IPR047112">
    <property type="entry name" value="RecG/Mfd"/>
</dbReference>
<organism evidence="18 19">
    <name type="scientific">Azospirillum thermophilum</name>
    <dbReference type="NCBI Taxonomy" id="2202148"/>
    <lineage>
        <taxon>Bacteria</taxon>
        <taxon>Pseudomonadati</taxon>
        <taxon>Pseudomonadota</taxon>
        <taxon>Alphaproteobacteria</taxon>
        <taxon>Rhodospirillales</taxon>
        <taxon>Azospirillaceae</taxon>
        <taxon>Azospirillum</taxon>
    </lineage>
</organism>
<dbReference type="InterPro" id="IPR033454">
    <property type="entry name" value="RecG_wedge"/>
</dbReference>
<dbReference type="NCBIfam" id="TIGR00643">
    <property type="entry name" value="recG"/>
    <property type="match status" value="1"/>
</dbReference>
<comment type="function">
    <text evidence="15">Plays a critical role in recombination and DNA repair. Helps process Holliday junction intermediates to mature products by catalyzing branch migration. Has replication fork regression activity, unwinds stalled or blocked replication forks to make a HJ that can be resolved. Has a DNA unwinding activity characteristic of a DNA helicase with 3'-5' polarity.</text>
</comment>
<dbReference type="Gene3D" id="3.40.50.300">
    <property type="entry name" value="P-loop containing nucleotide triphosphate hydrolases"/>
    <property type="match status" value="2"/>
</dbReference>
<evidence type="ECO:0000256" key="13">
    <source>
        <dbReference type="ARBA" id="ARBA00034808"/>
    </source>
</evidence>
<evidence type="ECO:0000256" key="6">
    <source>
        <dbReference type="ARBA" id="ARBA00022806"/>
    </source>
</evidence>
<dbReference type="Gene3D" id="2.40.50.140">
    <property type="entry name" value="Nucleic acid-binding proteins"/>
    <property type="match status" value="1"/>
</dbReference>
<dbReference type="Pfam" id="PF00271">
    <property type="entry name" value="Helicase_C"/>
    <property type="match status" value="1"/>
</dbReference>
<dbReference type="GO" id="GO:0016887">
    <property type="term" value="F:ATP hydrolysis activity"/>
    <property type="evidence" value="ECO:0007669"/>
    <property type="project" value="RHEA"/>
</dbReference>
<reference evidence="19" key="1">
    <citation type="submission" date="2018-05" db="EMBL/GenBank/DDBJ databases">
        <title>Azospirillum thermophila sp. nov., a novel isolated from hot spring.</title>
        <authorList>
            <person name="Zhao Z."/>
        </authorList>
    </citation>
    <scope>NUCLEOTIDE SEQUENCE [LARGE SCALE GENOMIC DNA]</scope>
    <source>
        <strain evidence="19">CFH 70021</strain>
    </source>
</reference>
<dbReference type="SMART" id="SM00487">
    <property type="entry name" value="DEXDc"/>
    <property type="match status" value="1"/>
</dbReference>
<evidence type="ECO:0000313" key="18">
    <source>
        <dbReference type="EMBL" id="AWK86887.1"/>
    </source>
</evidence>
<dbReference type="SMART" id="SM00490">
    <property type="entry name" value="HELICc"/>
    <property type="match status" value="1"/>
</dbReference>
<dbReference type="SUPFAM" id="SSF52540">
    <property type="entry name" value="P-loop containing nucleoside triphosphate hydrolases"/>
    <property type="match status" value="2"/>
</dbReference>
<evidence type="ECO:0000256" key="15">
    <source>
        <dbReference type="RuleBase" id="RU363016"/>
    </source>
</evidence>
<evidence type="ECO:0000256" key="11">
    <source>
        <dbReference type="ARBA" id="ARBA00023235"/>
    </source>
</evidence>
<keyword evidence="4 15" id="KW-0227">DNA damage</keyword>
<dbReference type="InterPro" id="IPR001650">
    <property type="entry name" value="Helicase_C-like"/>
</dbReference>
<comment type="catalytic activity">
    <reaction evidence="14 15">
        <text>ATP + H2O = ADP + phosphate + H(+)</text>
        <dbReference type="Rhea" id="RHEA:13065"/>
        <dbReference type="ChEBI" id="CHEBI:15377"/>
        <dbReference type="ChEBI" id="CHEBI:15378"/>
        <dbReference type="ChEBI" id="CHEBI:30616"/>
        <dbReference type="ChEBI" id="CHEBI:43474"/>
        <dbReference type="ChEBI" id="CHEBI:456216"/>
        <dbReference type="EC" id="5.6.2.4"/>
    </reaction>
</comment>
<keyword evidence="7 15" id="KW-0067">ATP-binding</keyword>
<evidence type="ECO:0000313" key="19">
    <source>
        <dbReference type="Proteomes" id="UP000245629"/>
    </source>
</evidence>
<evidence type="ECO:0000256" key="8">
    <source>
        <dbReference type="ARBA" id="ARBA00023125"/>
    </source>
</evidence>
<keyword evidence="9 15" id="KW-0233">DNA recombination</keyword>
<dbReference type="InterPro" id="IPR011545">
    <property type="entry name" value="DEAD/DEAH_box_helicase_dom"/>
</dbReference>
<dbReference type="InterPro" id="IPR004609">
    <property type="entry name" value="ATP-dep_DNA_helicase_RecG"/>
</dbReference>
<sequence length="693" mass="75714">MRPSILFPLFKTVTALPGLGPRLGKLVEKLAGPHVVDLLWHLPCGVIDRRFSPKIAGAPNGRIATLTVRVDSHAAPANPRHPYKIRCTDETGVLELVYFHVRGDWLTKQIPVGRTVVVSGKVEWFHDTPQITHPDAVVPLESKDEIEAVEPVYPMTAGLPAKTLRKAVRSALAELPELPEWQDPAWLARRQWPVWRDALRRAHCPEDEADLSALSPARCRLAFDELLANQLALALVRQQQRRLAGRTVAGDGRLRARALAALPFSLTGSQAAALEEIYADMAADRRMLRLLQGDVGSGKTVVALMAMLNAVEAGAQAALMAPTEILARQHAETLAPLCKAAGVDIALLTGRDKGKARQAVLDRLASGELPLMVGTHALFQEDVAFKDLALAVIDEQHRFGVHQRLQLSGKGRAVDVLVMTATPIPRTLTLTAYGDMDVSRLTEKPAGRKPVQTVTVALDRLEEVVQGIHRKVAEGARAYWVCPLVEESEQMDLAAATERHAFLRATFGDRVGLVHGKMRGPDKDAVMADFAEGRLDVLVATTVIEVGVNVPEATVMVIDHAERFGLAQLHQLRGRVGRGEKPSSCLLLFDPHLTETARARLKTLRDTEDGFVIAEEDLRLRGAGEVLGTRQSGLPEFRMADLAVHGELLAAARDDARLITERDPDLATPRGQALRTLLYLFERDAAAKTLRSG</sequence>
<dbReference type="SUPFAM" id="SSF50249">
    <property type="entry name" value="Nucleic acid-binding proteins"/>
    <property type="match status" value="1"/>
</dbReference>
<dbReference type="PROSITE" id="PS51192">
    <property type="entry name" value="HELICASE_ATP_BIND_1"/>
    <property type="match status" value="1"/>
</dbReference>
<dbReference type="InterPro" id="IPR012340">
    <property type="entry name" value="NA-bd_OB-fold"/>
</dbReference>
<comment type="similarity">
    <text evidence="1 15">Belongs to the helicase family. RecG subfamily.</text>
</comment>
<name>A0A2S2CRG6_9PROT</name>
<dbReference type="Pfam" id="PF00270">
    <property type="entry name" value="DEAD"/>
    <property type="match status" value="1"/>
</dbReference>
<dbReference type="Pfam" id="PF19833">
    <property type="entry name" value="RecG_dom3_C"/>
    <property type="match status" value="1"/>
</dbReference>
<dbReference type="GO" id="GO:0005524">
    <property type="term" value="F:ATP binding"/>
    <property type="evidence" value="ECO:0007669"/>
    <property type="project" value="UniProtKB-KW"/>
</dbReference>
<evidence type="ECO:0000256" key="4">
    <source>
        <dbReference type="ARBA" id="ARBA00022763"/>
    </source>
</evidence>
<keyword evidence="10 15" id="KW-0234">DNA repair</keyword>
<keyword evidence="19" id="KW-1185">Reference proteome</keyword>
<evidence type="ECO:0000256" key="10">
    <source>
        <dbReference type="ARBA" id="ARBA00023204"/>
    </source>
</evidence>